<reference evidence="2" key="1">
    <citation type="journal article" date="2022" name="Mol. Ecol. Resour.">
        <title>The genomes of chicory, endive, great burdock and yacon provide insights into Asteraceae palaeo-polyploidization history and plant inulin production.</title>
        <authorList>
            <person name="Fan W."/>
            <person name="Wang S."/>
            <person name="Wang H."/>
            <person name="Wang A."/>
            <person name="Jiang F."/>
            <person name="Liu H."/>
            <person name="Zhao H."/>
            <person name="Xu D."/>
            <person name="Zhang Y."/>
        </authorList>
    </citation>
    <scope>NUCLEOTIDE SEQUENCE [LARGE SCALE GENOMIC DNA]</scope>
    <source>
        <strain evidence="2">cv. Niubang</strain>
    </source>
</reference>
<reference evidence="1 2" key="2">
    <citation type="journal article" date="2022" name="Mol. Ecol. Resour.">
        <title>The genomes of chicory, endive, great burdock and yacon provide insights into Asteraceae paleo-polyploidization history and plant inulin production.</title>
        <authorList>
            <person name="Fan W."/>
            <person name="Wang S."/>
            <person name="Wang H."/>
            <person name="Wang A."/>
            <person name="Jiang F."/>
            <person name="Liu H."/>
            <person name="Zhao H."/>
            <person name="Xu D."/>
            <person name="Zhang Y."/>
        </authorList>
    </citation>
    <scope>NUCLEOTIDE SEQUENCE [LARGE SCALE GENOMIC DNA]</scope>
    <source>
        <strain evidence="2">cv. Niubang</strain>
    </source>
</reference>
<sequence>MAKVPKIKLGSQGFEVSAQGLGCMGMSAVYGPPKPEPDMINLIHHAIDVGVTLLDTSDVYGPKTNEILLGKALKGGVREKTELATKFGINYENENYVVYGDPTYVRVACEASLKRLEIDCIDLYYQHRIDTRVPIEITMGEMKKLVEEGKIKYVGLSEASASTIRRAHVVHPITAVQLEWSLWSRDVEDEIIPTCRELDIGIVAYSPLGRGFLSLGPKMAENLTEGDFRQSLPRFQPENLEHNKALYERVSAIPAKKGCTPSQLALAWVHHQGMDVVPIPGTTKIENLRQNIGALSVKLTPQDMEELESIASDDATKGERYMDGFPTYLTSDTPPLSSWKAQ</sequence>
<dbReference type="Proteomes" id="UP001055879">
    <property type="component" value="Linkage Group LG08"/>
</dbReference>
<proteinExistence type="predicted"/>
<keyword evidence="2" id="KW-1185">Reference proteome</keyword>
<gene>
    <name evidence="1" type="ORF">L6452_23875</name>
</gene>
<evidence type="ECO:0000313" key="2">
    <source>
        <dbReference type="Proteomes" id="UP001055879"/>
    </source>
</evidence>
<comment type="caution">
    <text evidence="1">The sequence shown here is derived from an EMBL/GenBank/DDBJ whole genome shotgun (WGS) entry which is preliminary data.</text>
</comment>
<protein>
    <submittedName>
        <fullName evidence="1">Uncharacterized protein</fullName>
    </submittedName>
</protein>
<organism evidence="1 2">
    <name type="scientific">Arctium lappa</name>
    <name type="common">Greater burdock</name>
    <name type="synonym">Lappa major</name>
    <dbReference type="NCBI Taxonomy" id="4217"/>
    <lineage>
        <taxon>Eukaryota</taxon>
        <taxon>Viridiplantae</taxon>
        <taxon>Streptophyta</taxon>
        <taxon>Embryophyta</taxon>
        <taxon>Tracheophyta</taxon>
        <taxon>Spermatophyta</taxon>
        <taxon>Magnoliopsida</taxon>
        <taxon>eudicotyledons</taxon>
        <taxon>Gunneridae</taxon>
        <taxon>Pentapetalae</taxon>
        <taxon>asterids</taxon>
        <taxon>campanulids</taxon>
        <taxon>Asterales</taxon>
        <taxon>Asteraceae</taxon>
        <taxon>Carduoideae</taxon>
        <taxon>Cardueae</taxon>
        <taxon>Arctiinae</taxon>
        <taxon>Arctium</taxon>
    </lineage>
</organism>
<name>A0ACB9A7U9_ARCLA</name>
<accession>A0ACB9A7U9</accession>
<evidence type="ECO:0000313" key="1">
    <source>
        <dbReference type="EMBL" id="KAI3706259.1"/>
    </source>
</evidence>
<dbReference type="EMBL" id="CM042054">
    <property type="protein sequence ID" value="KAI3706259.1"/>
    <property type="molecule type" value="Genomic_DNA"/>
</dbReference>